<dbReference type="EMBL" id="BQNB010020771">
    <property type="protein sequence ID" value="GJT99439.1"/>
    <property type="molecule type" value="Genomic_DNA"/>
</dbReference>
<reference evidence="2" key="2">
    <citation type="submission" date="2022-01" db="EMBL/GenBank/DDBJ databases">
        <authorList>
            <person name="Yamashiro T."/>
            <person name="Shiraishi A."/>
            <person name="Satake H."/>
            <person name="Nakayama K."/>
        </authorList>
    </citation>
    <scope>NUCLEOTIDE SEQUENCE</scope>
</reference>
<organism evidence="2 3">
    <name type="scientific">Tanacetum coccineum</name>
    <dbReference type="NCBI Taxonomy" id="301880"/>
    <lineage>
        <taxon>Eukaryota</taxon>
        <taxon>Viridiplantae</taxon>
        <taxon>Streptophyta</taxon>
        <taxon>Embryophyta</taxon>
        <taxon>Tracheophyta</taxon>
        <taxon>Spermatophyta</taxon>
        <taxon>Magnoliopsida</taxon>
        <taxon>eudicotyledons</taxon>
        <taxon>Gunneridae</taxon>
        <taxon>Pentapetalae</taxon>
        <taxon>asterids</taxon>
        <taxon>campanulids</taxon>
        <taxon>Asterales</taxon>
        <taxon>Asteraceae</taxon>
        <taxon>Asteroideae</taxon>
        <taxon>Anthemideae</taxon>
        <taxon>Anthemidinae</taxon>
        <taxon>Tanacetum</taxon>
    </lineage>
</organism>
<name>A0ABQ5IIC8_9ASTR</name>
<evidence type="ECO:0000313" key="2">
    <source>
        <dbReference type="EMBL" id="GJT99439.1"/>
    </source>
</evidence>
<gene>
    <name evidence="2" type="ORF">Tco_1109778</name>
</gene>
<accession>A0ABQ5IIC8</accession>
<reference evidence="2" key="1">
    <citation type="journal article" date="2022" name="Int. J. Mol. Sci.">
        <title>Draft Genome of Tanacetum Coccineum: Genomic Comparison of Closely Related Tanacetum-Family Plants.</title>
        <authorList>
            <person name="Yamashiro T."/>
            <person name="Shiraishi A."/>
            <person name="Nakayama K."/>
            <person name="Satake H."/>
        </authorList>
    </citation>
    <scope>NUCLEOTIDE SEQUENCE</scope>
</reference>
<protein>
    <submittedName>
        <fullName evidence="2">Uncharacterized protein</fullName>
    </submittedName>
</protein>
<proteinExistence type="predicted"/>
<evidence type="ECO:0000313" key="3">
    <source>
        <dbReference type="Proteomes" id="UP001151760"/>
    </source>
</evidence>
<sequence length="378" mass="42541">MKARATLLMALPNKDQLKFHSYQDAKLLMEAIEKSQPNSPQLSQEDLEQLHPNDLEEMDLQCEMAMLTIRARRFIKRIGKKLDINGQRVSFDKSKVECFNCHKHRHFAREYKFPRNQENKGRENNTKTIAVETPTQNALIAQDGIGGYDWSYQAEEEQPTNHALMAFTSSGTSSSSDSEVDSCSKTCVKAYATLKVQYDNLTSDYKKSQFNLVSYKAGLESVEARLAHYKKNKAVFEESINVLKLEVGLRDNALNEYKMNLEKAEKERDHQVIDKFKTGLGYDAATAASPAVESFVNLTDKSGSDKGYHSVPPPLTGNFIHIKPDLTFMDGIFESENLDVTTIVTPCNDKTVENKGISNTVESNVVMMNNTSAPIIED</sequence>
<evidence type="ECO:0000256" key="1">
    <source>
        <dbReference type="SAM" id="Coils"/>
    </source>
</evidence>
<dbReference type="Proteomes" id="UP001151760">
    <property type="component" value="Unassembled WGS sequence"/>
</dbReference>
<feature type="coiled-coil region" evidence="1">
    <location>
        <begin position="219"/>
        <end position="274"/>
    </location>
</feature>
<keyword evidence="3" id="KW-1185">Reference proteome</keyword>
<keyword evidence="1" id="KW-0175">Coiled coil</keyword>
<comment type="caution">
    <text evidence="2">The sequence shown here is derived from an EMBL/GenBank/DDBJ whole genome shotgun (WGS) entry which is preliminary data.</text>
</comment>